<gene>
    <name evidence="1" type="ORF">S01H1_14151</name>
</gene>
<protein>
    <submittedName>
        <fullName evidence="1">Uncharacterized protein</fullName>
    </submittedName>
</protein>
<proteinExistence type="predicted"/>
<dbReference type="EMBL" id="BARS01007344">
    <property type="protein sequence ID" value="GAF81835.1"/>
    <property type="molecule type" value="Genomic_DNA"/>
</dbReference>
<evidence type="ECO:0000313" key="1">
    <source>
        <dbReference type="EMBL" id="GAF81835.1"/>
    </source>
</evidence>
<organism evidence="1">
    <name type="scientific">marine sediment metagenome</name>
    <dbReference type="NCBI Taxonomy" id="412755"/>
    <lineage>
        <taxon>unclassified sequences</taxon>
        <taxon>metagenomes</taxon>
        <taxon>ecological metagenomes</taxon>
    </lineage>
</organism>
<feature type="non-terminal residue" evidence="1">
    <location>
        <position position="46"/>
    </location>
</feature>
<accession>X0U081</accession>
<comment type="caution">
    <text evidence="1">The sequence shown here is derived from an EMBL/GenBank/DDBJ whole genome shotgun (WGS) entry which is preliminary data.</text>
</comment>
<sequence>MTSKKRKAIRATVSNFFKNSKGEPYILTDGQCDIFNAVLKKDWKYV</sequence>
<dbReference type="AlphaFoldDB" id="X0U081"/>
<reference evidence="1" key="1">
    <citation type="journal article" date="2014" name="Front. Microbiol.">
        <title>High frequency of phylogenetically diverse reductive dehalogenase-homologous genes in deep subseafloor sedimentary metagenomes.</title>
        <authorList>
            <person name="Kawai M."/>
            <person name="Futagami T."/>
            <person name="Toyoda A."/>
            <person name="Takaki Y."/>
            <person name="Nishi S."/>
            <person name="Hori S."/>
            <person name="Arai W."/>
            <person name="Tsubouchi T."/>
            <person name="Morono Y."/>
            <person name="Uchiyama I."/>
            <person name="Ito T."/>
            <person name="Fujiyama A."/>
            <person name="Inagaki F."/>
            <person name="Takami H."/>
        </authorList>
    </citation>
    <scope>NUCLEOTIDE SEQUENCE</scope>
    <source>
        <strain evidence="1">Expedition CK06-06</strain>
    </source>
</reference>
<name>X0U081_9ZZZZ</name>